<sequence length="130" mass="14776">MSELALAAIYCTLMLHGATEVSHGYSVGYDLHRIRVDCETSTQVIEVGLDKRSSIDSVHQAAFAALLTGKAPMVLMIDTDGREDQYEFQVRTVAQSLNIAYQVIDRDYLIRWQMTEYLRNYRAEVIQPKS</sequence>
<comment type="caution">
    <text evidence="1">The sequence shown here is derived from an EMBL/GenBank/DDBJ whole genome shotgun (WGS) entry which is preliminary data.</text>
</comment>
<evidence type="ECO:0000313" key="2">
    <source>
        <dbReference type="Proteomes" id="UP000294662"/>
    </source>
</evidence>
<proteinExistence type="predicted"/>
<evidence type="ECO:0000313" key="1">
    <source>
        <dbReference type="EMBL" id="TDE37991.1"/>
    </source>
</evidence>
<dbReference type="OrthoDB" id="7853199at2"/>
<reference evidence="1 2" key="1">
    <citation type="submission" date="2019-03" db="EMBL/GenBank/DDBJ databases">
        <authorList>
            <person name="Zhang S."/>
        </authorList>
    </citation>
    <scope>NUCLEOTIDE SEQUENCE [LARGE SCALE GENOMIC DNA]</scope>
    <source>
        <strain evidence="1 2">S4J41</strain>
    </source>
</reference>
<organism evidence="1 2">
    <name type="scientific">Antarcticimicrobium sediminis</name>
    <dbReference type="NCBI Taxonomy" id="2546227"/>
    <lineage>
        <taxon>Bacteria</taxon>
        <taxon>Pseudomonadati</taxon>
        <taxon>Pseudomonadota</taxon>
        <taxon>Alphaproteobacteria</taxon>
        <taxon>Rhodobacterales</taxon>
        <taxon>Paracoccaceae</taxon>
        <taxon>Antarcticimicrobium</taxon>
    </lineage>
</organism>
<protein>
    <submittedName>
        <fullName evidence="1">Uncharacterized protein</fullName>
    </submittedName>
</protein>
<dbReference type="EMBL" id="SMFP01000006">
    <property type="protein sequence ID" value="TDE37991.1"/>
    <property type="molecule type" value="Genomic_DNA"/>
</dbReference>
<accession>A0A4R5ESW9</accession>
<gene>
    <name evidence="1" type="ORF">E1B25_11240</name>
</gene>
<keyword evidence="2" id="KW-1185">Reference proteome</keyword>
<dbReference type="RefSeq" id="WP_132829311.1">
    <property type="nucleotide sequence ID" value="NZ_SMFP01000006.1"/>
</dbReference>
<name>A0A4R5ESW9_9RHOB</name>
<dbReference type="AlphaFoldDB" id="A0A4R5ESW9"/>
<dbReference type="Proteomes" id="UP000294662">
    <property type="component" value="Unassembled WGS sequence"/>
</dbReference>